<keyword evidence="1 6" id="KW-0547">Nucleotide-binding</keyword>
<feature type="binding site" evidence="6">
    <location>
        <begin position="204"/>
        <end position="208"/>
    </location>
    <ligand>
        <name>AMP</name>
        <dbReference type="ChEBI" id="CHEBI:456215"/>
    </ligand>
</feature>
<dbReference type="InterPro" id="IPR029056">
    <property type="entry name" value="Ribokinase-like"/>
</dbReference>
<keyword evidence="3 6" id="KW-0521">NADP</keyword>
<feature type="binding site" evidence="6">
    <location>
        <position position="233"/>
    </location>
    <ligand>
        <name>AMP</name>
        <dbReference type="ChEBI" id="CHEBI:456215"/>
    </ligand>
</feature>
<dbReference type="Proteomes" id="UP001139311">
    <property type="component" value="Unassembled WGS sequence"/>
</dbReference>
<evidence type="ECO:0000256" key="7">
    <source>
        <dbReference type="SAM" id="MobiDB-lite"/>
    </source>
</evidence>
<dbReference type="Gene3D" id="3.40.1190.20">
    <property type="match status" value="1"/>
</dbReference>
<evidence type="ECO:0000259" key="8">
    <source>
        <dbReference type="PROSITE" id="PS51383"/>
    </source>
</evidence>
<gene>
    <name evidence="6" type="primary">nnrD</name>
    <name evidence="9" type="ORF">LHA35_20445</name>
</gene>
<dbReference type="GO" id="GO:0110051">
    <property type="term" value="P:metabolite repair"/>
    <property type="evidence" value="ECO:0007669"/>
    <property type="project" value="TreeGrafter"/>
</dbReference>
<organism evidence="9 10">
    <name type="scientific">Roseicella aerolata</name>
    <dbReference type="NCBI Taxonomy" id="2883479"/>
    <lineage>
        <taxon>Bacteria</taxon>
        <taxon>Pseudomonadati</taxon>
        <taxon>Pseudomonadota</taxon>
        <taxon>Alphaproteobacteria</taxon>
        <taxon>Acetobacterales</taxon>
        <taxon>Roseomonadaceae</taxon>
        <taxon>Roseicella</taxon>
    </lineage>
</organism>
<dbReference type="PROSITE" id="PS51383">
    <property type="entry name" value="YJEF_C_3"/>
    <property type="match status" value="1"/>
</dbReference>
<dbReference type="NCBIfam" id="TIGR00196">
    <property type="entry name" value="yjeF_cterm"/>
    <property type="match status" value="1"/>
</dbReference>
<evidence type="ECO:0000256" key="1">
    <source>
        <dbReference type="ARBA" id="ARBA00022741"/>
    </source>
</evidence>
<comment type="function">
    <text evidence="6">Catalyzes the dehydration of the S-form of NAD(P)HX at the expense of ADP, which is converted to AMP. Together with NAD(P)HX epimerase, which catalyzes the epimerization of the S- and R-forms, the enzyme allows the repair of both epimers of NAD(P)HX, a damaged form of NAD(P)H that is a result of enzymatic or heat-dependent hydration.</text>
</comment>
<evidence type="ECO:0000313" key="10">
    <source>
        <dbReference type="Proteomes" id="UP001139311"/>
    </source>
</evidence>
<evidence type="ECO:0000256" key="2">
    <source>
        <dbReference type="ARBA" id="ARBA00022840"/>
    </source>
</evidence>
<dbReference type="GO" id="GO:0046496">
    <property type="term" value="P:nicotinamide nucleotide metabolic process"/>
    <property type="evidence" value="ECO:0007669"/>
    <property type="project" value="UniProtKB-UniRule"/>
</dbReference>
<evidence type="ECO:0000256" key="3">
    <source>
        <dbReference type="ARBA" id="ARBA00022857"/>
    </source>
</evidence>
<feature type="domain" description="YjeF C-terminal" evidence="8">
    <location>
        <begin position="8"/>
        <end position="293"/>
    </location>
</feature>
<protein>
    <recommendedName>
        <fullName evidence="6">ADP-dependent (S)-NAD(P)H-hydrate dehydratase</fullName>
        <ecNumber evidence="6">4.2.1.136</ecNumber>
    </recommendedName>
    <alternativeName>
        <fullName evidence="6">ADP-dependent NAD(P)HX dehydratase</fullName>
    </alternativeName>
</protein>
<evidence type="ECO:0000256" key="4">
    <source>
        <dbReference type="ARBA" id="ARBA00023027"/>
    </source>
</evidence>
<comment type="similarity">
    <text evidence="6">Belongs to the NnrD/CARKD family.</text>
</comment>
<feature type="binding site" evidence="6">
    <location>
        <position position="167"/>
    </location>
    <ligand>
        <name>(6S)-NADPHX</name>
        <dbReference type="ChEBI" id="CHEBI:64076"/>
    </ligand>
</feature>
<dbReference type="RefSeq" id="WP_226611639.1">
    <property type="nucleotide sequence ID" value="NZ_JAJAQI010000036.1"/>
</dbReference>
<keyword evidence="2 6" id="KW-0067">ATP-binding</keyword>
<evidence type="ECO:0000256" key="5">
    <source>
        <dbReference type="ARBA" id="ARBA00023239"/>
    </source>
</evidence>
<feature type="binding site" evidence="6">
    <location>
        <position position="115"/>
    </location>
    <ligand>
        <name>(6S)-NADPHX</name>
        <dbReference type="ChEBI" id="CHEBI:64076"/>
    </ligand>
</feature>
<dbReference type="HAMAP" id="MF_01965">
    <property type="entry name" value="NADHX_dehydratase"/>
    <property type="match status" value="1"/>
</dbReference>
<dbReference type="PANTHER" id="PTHR12592">
    <property type="entry name" value="ATP-DEPENDENT (S)-NAD(P)H-HYDRATE DEHYDRATASE FAMILY MEMBER"/>
    <property type="match status" value="1"/>
</dbReference>
<dbReference type="CDD" id="cd01171">
    <property type="entry name" value="YXKO-related"/>
    <property type="match status" value="1"/>
</dbReference>
<dbReference type="EC" id="4.2.1.136" evidence="6"/>
<dbReference type="GO" id="GO:0005524">
    <property type="term" value="F:ATP binding"/>
    <property type="evidence" value="ECO:0007669"/>
    <property type="project" value="UniProtKB-KW"/>
</dbReference>
<sequence>MSAPEPVTEDLLRDMPLPRHQEGEDKDERGRVLVVAGSVEVPGGALLAGLATLRAGAGKVRIATCRSVAIPLALAMPEARVIGLEETSAGGIAPQEADNLATRMTQCDAALIGPGMVDSRAAAALTAAVLDRSADNGVPVVLDAAALRGLRGGPPPGHAGRLVVTPHAGEMATLLGMDREAVLADRLDAARRAAAKLQAVVVMKGGCSFIVSPEGRAWASDRGNVGLATSGSGDTLAGIIAGLLARGAPPLAATLWGVFLHGEAGARLARRQGLVGYLARELLAEVPPIMAGLAASKA</sequence>
<comment type="cofactor">
    <cofactor evidence="6">
        <name>Mg(2+)</name>
        <dbReference type="ChEBI" id="CHEBI:18420"/>
    </cofactor>
</comment>
<comment type="caution">
    <text evidence="9">The sequence shown here is derived from an EMBL/GenBank/DDBJ whole genome shotgun (WGS) entry which is preliminary data.</text>
</comment>
<feature type="binding site" evidence="6">
    <location>
        <position position="234"/>
    </location>
    <ligand>
        <name>(6S)-NADPHX</name>
        <dbReference type="ChEBI" id="CHEBI:64076"/>
    </ligand>
</feature>
<dbReference type="GO" id="GO:0052856">
    <property type="term" value="F:NAD(P)HX epimerase activity"/>
    <property type="evidence" value="ECO:0007669"/>
    <property type="project" value="TreeGrafter"/>
</dbReference>
<dbReference type="Pfam" id="PF01256">
    <property type="entry name" value="Carb_kinase"/>
    <property type="match status" value="1"/>
</dbReference>
<comment type="catalytic activity">
    <reaction evidence="6">
        <text>(6S)-NADPHX + ADP = AMP + phosphate + NADPH + H(+)</text>
        <dbReference type="Rhea" id="RHEA:32235"/>
        <dbReference type="ChEBI" id="CHEBI:15378"/>
        <dbReference type="ChEBI" id="CHEBI:43474"/>
        <dbReference type="ChEBI" id="CHEBI:57783"/>
        <dbReference type="ChEBI" id="CHEBI:64076"/>
        <dbReference type="ChEBI" id="CHEBI:456215"/>
        <dbReference type="ChEBI" id="CHEBI:456216"/>
        <dbReference type="EC" id="4.2.1.136"/>
    </reaction>
</comment>
<comment type="subunit">
    <text evidence="6">Homotetramer.</text>
</comment>
<reference evidence="9" key="1">
    <citation type="submission" date="2021-10" db="EMBL/GenBank/DDBJ databases">
        <title>Roseicella aerolatum sp. nov., isolated from aerosols of e-waste dismantling site.</title>
        <authorList>
            <person name="Qin T."/>
        </authorList>
    </citation>
    <scope>NUCLEOTIDE SEQUENCE</scope>
    <source>
        <strain evidence="9">GB24</strain>
    </source>
</reference>
<proteinExistence type="inferred from homology"/>
<dbReference type="GO" id="GO:0052855">
    <property type="term" value="F:ADP-dependent NAD(P)H-hydrate dehydratase activity"/>
    <property type="evidence" value="ECO:0007669"/>
    <property type="project" value="UniProtKB-UniRule"/>
</dbReference>
<evidence type="ECO:0000313" key="9">
    <source>
        <dbReference type="EMBL" id="MCB4824103.1"/>
    </source>
</evidence>
<keyword evidence="10" id="KW-1185">Reference proteome</keyword>
<accession>A0A9X1II66</accession>
<dbReference type="InterPro" id="IPR000631">
    <property type="entry name" value="CARKD"/>
</dbReference>
<feature type="region of interest" description="Disordered" evidence="7">
    <location>
        <begin position="1"/>
        <end position="28"/>
    </location>
</feature>
<keyword evidence="4 6" id="KW-0520">NAD</keyword>
<name>A0A9X1II66_9PROT</name>
<evidence type="ECO:0000256" key="6">
    <source>
        <dbReference type="HAMAP-Rule" id="MF_01965"/>
    </source>
</evidence>
<keyword evidence="5 6" id="KW-0456">Lyase</keyword>
<feature type="compositionally biased region" description="Basic and acidic residues" evidence="7">
    <location>
        <begin position="10"/>
        <end position="28"/>
    </location>
</feature>
<comment type="catalytic activity">
    <reaction evidence="6">
        <text>(6S)-NADHX + ADP = AMP + phosphate + NADH + H(+)</text>
        <dbReference type="Rhea" id="RHEA:32223"/>
        <dbReference type="ChEBI" id="CHEBI:15378"/>
        <dbReference type="ChEBI" id="CHEBI:43474"/>
        <dbReference type="ChEBI" id="CHEBI:57945"/>
        <dbReference type="ChEBI" id="CHEBI:64074"/>
        <dbReference type="ChEBI" id="CHEBI:456215"/>
        <dbReference type="ChEBI" id="CHEBI:456216"/>
        <dbReference type="EC" id="4.2.1.136"/>
    </reaction>
</comment>
<dbReference type="PANTHER" id="PTHR12592:SF0">
    <property type="entry name" value="ATP-DEPENDENT (S)-NAD(P)H-HYDRATE DEHYDRATASE"/>
    <property type="match status" value="1"/>
</dbReference>
<dbReference type="SUPFAM" id="SSF53613">
    <property type="entry name" value="Ribokinase-like"/>
    <property type="match status" value="1"/>
</dbReference>
<comment type="caution">
    <text evidence="6">Lacks conserved residue(s) required for the propagation of feature annotation.</text>
</comment>
<dbReference type="AlphaFoldDB" id="A0A9X1II66"/>
<dbReference type="EMBL" id="JAJAQI010000036">
    <property type="protein sequence ID" value="MCB4824103.1"/>
    <property type="molecule type" value="Genomic_DNA"/>
</dbReference>